<organism evidence="1 2">
    <name type="scientific">Bacillus safensis</name>
    <dbReference type="NCBI Taxonomy" id="561879"/>
    <lineage>
        <taxon>Bacteria</taxon>
        <taxon>Bacillati</taxon>
        <taxon>Bacillota</taxon>
        <taxon>Bacilli</taxon>
        <taxon>Bacillales</taxon>
        <taxon>Bacillaceae</taxon>
        <taxon>Bacillus</taxon>
    </lineage>
</organism>
<accession>A0A5C0WFS4</accession>
<evidence type="ECO:0000313" key="2">
    <source>
        <dbReference type="Proteomes" id="UP000325032"/>
    </source>
</evidence>
<protein>
    <submittedName>
        <fullName evidence="1">Uncharacterized protein</fullName>
    </submittedName>
</protein>
<reference evidence="1 2" key="1">
    <citation type="journal article" date="2018" name="Plant Biotechnol. Rep.">
        <title>Diversity and antifungal activity of endophytic bacteria associated with Panax ginseng seedlings.</title>
        <authorList>
            <person name="Park J.M."/>
            <person name="Hong C.E."/>
            <person name="Jo S.H."/>
        </authorList>
    </citation>
    <scope>NUCLEOTIDE SEQUENCE [LARGE SCALE GENOMIC DNA]</scope>
    <source>
        <strain evidence="1 2">PgKB20</strain>
    </source>
</reference>
<evidence type="ECO:0000313" key="1">
    <source>
        <dbReference type="EMBL" id="QEK62733.1"/>
    </source>
</evidence>
<dbReference type="EMBL" id="CP043404">
    <property type="protein sequence ID" value="QEK62733.1"/>
    <property type="molecule type" value="Genomic_DNA"/>
</dbReference>
<dbReference type="RefSeq" id="WP_024426710.1">
    <property type="nucleotide sequence ID" value="NZ_AUYP01000021.1"/>
</dbReference>
<dbReference type="Proteomes" id="UP000325032">
    <property type="component" value="Chromosome"/>
</dbReference>
<sequence length="189" mass="21840">MGIFLIMIVIVMIIVSLAIYLFKKGIIHSKVLVIVGSVLGGTALFVWVAMFFNFHSVSLTNESLGHFKIGEKFERDHTFVENTQFSHPKQRVYMEKENQDFVVSVDQHHRVTSIYNQSKQKKLKTSKGITIGDDYSSVLQTYGDQFKKLWFVEGYSKGIQYQDQSNGIILEFFFNDNKLALIELRSKRK</sequence>
<dbReference type="KEGG" id="bsaf:BSL056_03095"/>
<dbReference type="GeneID" id="61767704"/>
<name>A0A498U0Q0_BACIA</name>
<proteinExistence type="predicted"/>
<keyword evidence="2" id="KW-1185">Reference proteome</keyword>
<dbReference type="AlphaFoldDB" id="A0A498U0Q0"/>
<accession>A0A498U0Q0</accession>
<gene>
    <name evidence="1" type="ORF">FX981_00918</name>
</gene>